<evidence type="ECO:0000256" key="9">
    <source>
        <dbReference type="ARBA" id="ARBA00022673"/>
    </source>
</evidence>
<feature type="compositionally biased region" description="Basic and acidic residues" evidence="27">
    <location>
        <begin position="745"/>
        <end position="767"/>
    </location>
</feature>
<comment type="catalytic activity">
    <reaction evidence="26">
        <text>L-seryl-[protein] + ATP = O-phospho-L-seryl-[protein] + ADP + H(+)</text>
        <dbReference type="Rhea" id="RHEA:17989"/>
        <dbReference type="Rhea" id="RHEA-COMP:9863"/>
        <dbReference type="Rhea" id="RHEA-COMP:11604"/>
        <dbReference type="ChEBI" id="CHEBI:15378"/>
        <dbReference type="ChEBI" id="CHEBI:29999"/>
        <dbReference type="ChEBI" id="CHEBI:30616"/>
        <dbReference type="ChEBI" id="CHEBI:83421"/>
        <dbReference type="ChEBI" id="CHEBI:456216"/>
        <dbReference type="EC" id="2.7.11.1"/>
    </reaction>
</comment>
<evidence type="ECO:0000256" key="12">
    <source>
        <dbReference type="ARBA" id="ARBA00022723"/>
    </source>
</evidence>
<dbReference type="Ensembl" id="ENSMAMT00000043331.1">
    <property type="protein sequence ID" value="ENSMAMP00000065036.1"/>
    <property type="gene ID" value="ENSMAMG00000001829.2"/>
</dbReference>
<accession>A0A7N8YQ88</accession>
<dbReference type="Pfam" id="PF00520">
    <property type="entry name" value="Ion_trans"/>
    <property type="match status" value="1"/>
</dbReference>
<feature type="transmembrane region" description="Helical" evidence="28">
    <location>
        <begin position="1009"/>
        <end position="1031"/>
    </location>
</feature>
<dbReference type="GeneTree" id="ENSGT00940000157091"/>
<keyword evidence="19" id="KW-0539">Nucleus</keyword>
<dbReference type="GO" id="GO:0005262">
    <property type="term" value="F:calcium channel activity"/>
    <property type="evidence" value="ECO:0007669"/>
    <property type="project" value="UniProtKB-KW"/>
</dbReference>
<feature type="region of interest" description="Disordered" evidence="27">
    <location>
        <begin position="1489"/>
        <end position="1516"/>
    </location>
</feature>
<feature type="region of interest" description="Disordered" evidence="27">
    <location>
        <begin position="742"/>
        <end position="767"/>
    </location>
</feature>
<evidence type="ECO:0000256" key="26">
    <source>
        <dbReference type="ARBA" id="ARBA00048679"/>
    </source>
</evidence>
<organism evidence="30 31">
    <name type="scientific">Mastacembelus armatus</name>
    <name type="common">zig-zag eel</name>
    <dbReference type="NCBI Taxonomy" id="205130"/>
    <lineage>
        <taxon>Eukaryota</taxon>
        <taxon>Metazoa</taxon>
        <taxon>Chordata</taxon>
        <taxon>Craniata</taxon>
        <taxon>Vertebrata</taxon>
        <taxon>Euteleostomi</taxon>
        <taxon>Actinopterygii</taxon>
        <taxon>Neopterygii</taxon>
        <taxon>Teleostei</taxon>
        <taxon>Neoteleostei</taxon>
        <taxon>Acanthomorphata</taxon>
        <taxon>Anabantaria</taxon>
        <taxon>Synbranchiformes</taxon>
        <taxon>Mastacembelidae</taxon>
        <taxon>Mastacembelus</taxon>
    </lineage>
</organism>
<keyword evidence="7" id="KW-0597">Phosphoprotein</keyword>
<dbReference type="GO" id="GO:0046872">
    <property type="term" value="F:metal ion binding"/>
    <property type="evidence" value="ECO:0007669"/>
    <property type="project" value="UniProtKB-KW"/>
</dbReference>
<comment type="catalytic activity">
    <reaction evidence="23">
        <text>Zn(2+)(in) = Zn(2+)(out)</text>
        <dbReference type="Rhea" id="RHEA:29351"/>
        <dbReference type="ChEBI" id="CHEBI:29105"/>
    </reaction>
</comment>
<dbReference type="SMART" id="SM00811">
    <property type="entry name" value="Alpha_kinase"/>
    <property type="match status" value="1"/>
</dbReference>
<dbReference type="InterPro" id="IPR005821">
    <property type="entry name" value="Ion_trans_dom"/>
</dbReference>
<evidence type="ECO:0000256" key="18">
    <source>
        <dbReference type="ARBA" id="ARBA00023136"/>
    </source>
</evidence>
<dbReference type="InterPro" id="IPR037162">
    <property type="entry name" value="TRPM_tetra_sf"/>
</dbReference>
<keyword evidence="14" id="KW-0862">Zinc</keyword>
<keyword evidence="10" id="KW-0808">Transferase</keyword>
<dbReference type="GO" id="GO:0051262">
    <property type="term" value="P:protein tetramerization"/>
    <property type="evidence" value="ECO:0007669"/>
    <property type="project" value="InterPro"/>
</dbReference>
<evidence type="ECO:0000256" key="17">
    <source>
        <dbReference type="ARBA" id="ARBA00023065"/>
    </source>
</evidence>
<keyword evidence="13" id="KW-0418">Kinase</keyword>
<dbReference type="InterPro" id="IPR011009">
    <property type="entry name" value="Kinase-like_dom_sf"/>
</dbReference>
<dbReference type="GO" id="GO:0005634">
    <property type="term" value="C:nucleus"/>
    <property type="evidence" value="ECO:0007669"/>
    <property type="project" value="UniProtKB-SubCell"/>
</dbReference>
<feature type="transmembrane region" description="Helical" evidence="28">
    <location>
        <begin position="791"/>
        <end position="813"/>
    </location>
</feature>
<evidence type="ECO:0000256" key="3">
    <source>
        <dbReference type="ARBA" id="ARBA00012513"/>
    </source>
</evidence>
<keyword evidence="17" id="KW-0406">Ion transport</keyword>
<dbReference type="Pfam" id="PF18139">
    <property type="entry name" value="LSDAT_euk"/>
    <property type="match status" value="1"/>
</dbReference>
<dbReference type="GO" id="GO:0055080">
    <property type="term" value="P:monoatomic cation homeostasis"/>
    <property type="evidence" value="ECO:0007669"/>
    <property type="project" value="TreeGrafter"/>
</dbReference>
<keyword evidence="12" id="KW-0479">Metal-binding</keyword>
<dbReference type="Gene3D" id="3.20.200.10">
    <property type="entry name" value="MHCK/EF2 kinase"/>
    <property type="match status" value="1"/>
</dbReference>
<evidence type="ECO:0000256" key="7">
    <source>
        <dbReference type="ARBA" id="ARBA00022553"/>
    </source>
</evidence>
<keyword evidence="16 28" id="KW-1133">Transmembrane helix</keyword>
<evidence type="ECO:0000256" key="27">
    <source>
        <dbReference type="SAM" id="MobiDB-lite"/>
    </source>
</evidence>
<evidence type="ECO:0000256" key="13">
    <source>
        <dbReference type="ARBA" id="ARBA00022777"/>
    </source>
</evidence>
<keyword evidence="11 28" id="KW-0812">Transmembrane</keyword>
<evidence type="ECO:0000256" key="14">
    <source>
        <dbReference type="ARBA" id="ARBA00022833"/>
    </source>
</evidence>
<keyword evidence="4" id="KW-0813">Transport</keyword>
<dbReference type="InterPro" id="IPR041491">
    <property type="entry name" value="TRPM_SLOG"/>
</dbReference>
<dbReference type="GO" id="GO:0005524">
    <property type="term" value="F:ATP binding"/>
    <property type="evidence" value="ECO:0007669"/>
    <property type="project" value="InterPro"/>
</dbReference>
<evidence type="ECO:0000256" key="22">
    <source>
        <dbReference type="ARBA" id="ARBA00034269"/>
    </source>
</evidence>
<keyword evidence="15" id="KW-0106">Calcium</keyword>
<evidence type="ECO:0000256" key="20">
    <source>
        <dbReference type="ARBA" id="ARBA00023303"/>
    </source>
</evidence>
<dbReference type="Pfam" id="PF25508">
    <property type="entry name" value="TRPM2"/>
    <property type="match status" value="2"/>
</dbReference>
<comment type="catalytic activity">
    <reaction evidence="25">
        <text>L-threonyl-[protein] + ATP = O-phospho-L-threonyl-[protein] + ADP + H(+)</text>
        <dbReference type="Rhea" id="RHEA:46608"/>
        <dbReference type="Rhea" id="RHEA-COMP:11060"/>
        <dbReference type="Rhea" id="RHEA-COMP:11605"/>
        <dbReference type="ChEBI" id="CHEBI:15378"/>
        <dbReference type="ChEBI" id="CHEBI:30013"/>
        <dbReference type="ChEBI" id="CHEBI:30616"/>
        <dbReference type="ChEBI" id="CHEBI:61977"/>
        <dbReference type="ChEBI" id="CHEBI:456216"/>
        <dbReference type="EC" id="2.7.11.1"/>
    </reaction>
</comment>
<feature type="transmembrane region" description="Helical" evidence="28">
    <location>
        <begin position="922"/>
        <end position="945"/>
    </location>
</feature>
<dbReference type="InterPro" id="IPR050927">
    <property type="entry name" value="TRPM"/>
</dbReference>
<evidence type="ECO:0000256" key="21">
    <source>
        <dbReference type="ARBA" id="ARBA00025760"/>
    </source>
</evidence>
<dbReference type="Gene3D" id="1.20.5.1010">
    <property type="entry name" value="TRPM, tetramerisation domain"/>
    <property type="match status" value="1"/>
</dbReference>
<evidence type="ECO:0000256" key="8">
    <source>
        <dbReference type="ARBA" id="ARBA00022568"/>
    </source>
</evidence>
<dbReference type="PROSITE" id="PS51158">
    <property type="entry name" value="ALPHA_KINASE"/>
    <property type="match status" value="1"/>
</dbReference>
<feature type="transmembrane region" description="Helical" evidence="28">
    <location>
        <begin position="857"/>
        <end position="879"/>
    </location>
</feature>
<evidence type="ECO:0000256" key="4">
    <source>
        <dbReference type="ARBA" id="ARBA00022448"/>
    </source>
</evidence>
<comment type="similarity">
    <text evidence="21">In the C-terminal section; belongs to the protein kinase superfamily. Alpha-type protein kinase family. ALPK subfamily.</text>
</comment>
<dbReference type="Pfam" id="PF16519">
    <property type="entry name" value="TRPM_tetra"/>
    <property type="match status" value="1"/>
</dbReference>
<dbReference type="PANTHER" id="PTHR13800">
    <property type="entry name" value="TRANSIENT RECEPTOR POTENTIAL CATION CHANNEL, SUBFAMILY M, MEMBER 6"/>
    <property type="match status" value="1"/>
</dbReference>
<comment type="catalytic activity">
    <reaction evidence="22">
        <text>Mg(2+)(in) = Mg(2+)(out)</text>
        <dbReference type="Rhea" id="RHEA:29827"/>
        <dbReference type="ChEBI" id="CHEBI:18420"/>
    </reaction>
</comment>
<keyword evidence="18 28" id="KW-0472">Membrane</keyword>
<evidence type="ECO:0000256" key="2">
    <source>
        <dbReference type="ARBA" id="ARBA00004651"/>
    </source>
</evidence>
<evidence type="ECO:0000256" key="11">
    <source>
        <dbReference type="ARBA" id="ARBA00022692"/>
    </source>
</evidence>
<dbReference type="Proteomes" id="UP000261640">
    <property type="component" value="Unplaced"/>
</dbReference>
<dbReference type="PANTHER" id="PTHR13800:SF8">
    <property type="entry name" value="TRANSIENT RECEPTOR POTENTIAL CATION CHANNEL SUBFAMILY M MEMBER 7"/>
    <property type="match status" value="1"/>
</dbReference>
<keyword evidence="20" id="KW-0407">Ion channel</keyword>
<evidence type="ECO:0000256" key="5">
    <source>
        <dbReference type="ARBA" id="ARBA00022475"/>
    </source>
</evidence>
<feature type="transmembrane region" description="Helical" evidence="28">
    <location>
        <begin position="891"/>
        <end position="910"/>
    </location>
</feature>
<proteinExistence type="inferred from homology"/>
<evidence type="ECO:0000256" key="16">
    <source>
        <dbReference type="ARBA" id="ARBA00022989"/>
    </source>
</evidence>
<keyword evidence="9" id="KW-0107">Calcium channel</keyword>
<dbReference type="SUPFAM" id="SSF56112">
    <property type="entry name" value="Protein kinase-like (PK-like)"/>
    <property type="match status" value="1"/>
</dbReference>
<dbReference type="InterPro" id="IPR032415">
    <property type="entry name" value="TRPM_tetra"/>
</dbReference>
<keyword evidence="8" id="KW-0109">Calcium transport</keyword>
<evidence type="ECO:0000256" key="28">
    <source>
        <dbReference type="SAM" id="Phobius"/>
    </source>
</evidence>
<evidence type="ECO:0000256" key="23">
    <source>
        <dbReference type="ARBA" id="ARBA00034634"/>
    </source>
</evidence>
<dbReference type="Pfam" id="PF02816">
    <property type="entry name" value="Alpha_kinase"/>
    <property type="match status" value="1"/>
</dbReference>
<evidence type="ECO:0000256" key="6">
    <source>
        <dbReference type="ARBA" id="ARBA00022527"/>
    </source>
</evidence>
<evidence type="ECO:0000256" key="25">
    <source>
        <dbReference type="ARBA" id="ARBA00047899"/>
    </source>
</evidence>
<dbReference type="EC" id="2.7.11.1" evidence="3"/>
<feature type="domain" description="Alpha-type protein kinase" evidence="29">
    <location>
        <begin position="1261"/>
        <end position="1481"/>
    </location>
</feature>
<evidence type="ECO:0000256" key="1">
    <source>
        <dbReference type="ARBA" id="ARBA00004123"/>
    </source>
</evidence>
<dbReference type="InterPro" id="IPR004166">
    <property type="entry name" value="a-kinase_dom"/>
</dbReference>
<evidence type="ECO:0000313" key="30">
    <source>
        <dbReference type="Ensembl" id="ENSMAMP00000065036.1"/>
    </source>
</evidence>
<comment type="subcellular location">
    <subcellularLocation>
        <location evidence="2">Cell membrane</location>
        <topology evidence="2">Multi-pass membrane protein</topology>
    </subcellularLocation>
    <subcellularLocation>
        <location evidence="1">Nucleus</location>
    </subcellularLocation>
</comment>
<keyword evidence="31" id="KW-1185">Reference proteome</keyword>
<name>A0A7N8YQ88_9TELE</name>
<comment type="catalytic activity">
    <reaction evidence="24">
        <text>Ca(2+)(in) = Ca(2+)(out)</text>
        <dbReference type="Rhea" id="RHEA:29671"/>
        <dbReference type="ChEBI" id="CHEBI:29108"/>
    </reaction>
</comment>
<reference evidence="30" key="2">
    <citation type="submission" date="2025-09" db="UniProtKB">
        <authorList>
            <consortium name="Ensembl"/>
        </authorList>
    </citation>
    <scope>IDENTIFICATION</scope>
</reference>
<evidence type="ECO:0000259" key="29">
    <source>
        <dbReference type="PROSITE" id="PS51158"/>
    </source>
</evidence>
<evidence type="ECO:0000256" key="15">
    <source>
        <dbReference type="ARBA" id="ARBA00022837"/>
    </source>
</evidence>
<dbReference type="FunFam" id="3.30.200.20:FF:000129">
    <property type="entry name" value="Transient receptor potential cation channel, subfamily M, member 7"/>
    <property type="match status" value="1"/>
</dbReference>
<dbReference type="FunFam" id="1.20.5.1010:FF:000002">
    <property type="entry name" value="Transient receptor potential cation channel subfamily M member 7"/>
    <property type="match status" value="1"/>
</dbReference>
<protein>
    <recommendedName>
        <fullName evidence="3">non-specific serine/threonine protein kinase</fullName>
        <ecNumber evidence="3">2.7.11.1</ecNumber>
    </recommendedName>
</protein>
<feature type="transmembrane region" description="Helical" evidence="28">
    <location>
        <begin position="714"/>
        <end position="732"/>
    </location>
</feature>
<dbReference type="GO" id="GO:0004674">
    <property type="term" value="F:protein serine/threonine kinase activity"/>
    <property type="evidence" value="ECO:0007669"/>
    <property type="project" value="UniProtKB-KW"/>
</dbReference>
<keyword evidence="5" id="KW-1003">Cell membrane</keyword>
<reference evidence="30" key="1">
    <citation type="submission" date="2025-08" db="UniProtKB">
        <authorList>
            <consortium name="Ensembl"/>
        </authorList>
    </citation>
    <scope>IDENTIFICATION</scope>
</reference>
<keyword evidence="6" id="KW-0723">Serine/threonine-protein kinase</keyword>
<evidence type="ECO:0000256" key="24">
    <source>
        <dbReference type="ARBA" id="ARBA00036634"/>
    </source>
</evidence>
<evidence type="ECO:0000313" key="31">
    <source>
        <dbReference type="Proteomes" id="UP000261640"/>
    </source>
</evidence>
<dbReference type="InterPro" id="IPR057366">
    <property type="entry name" value="TRPM-like"/>
</dbReference>
<dbReference type="Gene3D" id="3.30.200.20">
    <property type="entry name" value="Phosphorylase Kinase, domain 1"/>
    <property type="match status" value="1"/>
</dbReference>
<evidence type="ECO:0000256" key="19">
    <source>
        <dbReference type="ARBA" id="ARBA00023242"/>
    </source>
</evidence>
<dbReference type="GO" id="GO:0005886">
    <property type="term" value="C:plasma membrane"/>
    <property type="evidence" value="ECO:0007669"/>
    <property type="project" value="UniProtKB-SubCell"/>
</dbReference>
<evidence type="ECO:0000256" key="10">
    <source>
        <dbReference type="ARBA" id="ARBA00022679"/>
    </source>
</evidence>
<sequence length="1516" mass="173860">WRQQPLADRSSQKSWIESTFTKRECVYILPVSKDPHRCLPGCQICQQLVRCCCGRLVRQHVGFTASLATKYSDMKLGENPNLPMPELEEWSVEKHTEASPTDAYGVVNFQGGSHSYRAKVGGHILQLMLKEWHMELPKILISVHGGVQNFELHPRIKQVLGKGLIKAAVTTGAWILTGGVNTGVAKHVGDALKEHFSKSSKKICTIGIAPWGVIENRNDLIGRDIIAPYQTLLNPLSKLNVLNNLHSHFLLVDDGMVGKYGAEVQLRRDLEKHINLQRIHARIGQGVPVVALIFEGGPNVILTVLEYLQETPPVPVVVCEGTGLDVSHFLNSLNIWKMSGNIIINAILFLGKQITVFHISSEEHQDIDVAILRALLQGTNASAFDQLVLTLAWDRVDIAKNHVFVYGQQLLVSSLEQAMLDALVMDRVDFVKLLIENGVSMHRFLTISRLEELYNTKLSNNPTLLHLVRDVKQGHLPPNCKITLIDVGLVIEYLMGGTYRCNYTRKRFRIIYNNLHGHNRVSLNWDLYNNKEKTRHNHFIKTAQPYKPKDSSMEQKKKSKEEIVDIDDPETRRFPYPFNELLVWAVLMKRQKMSLFFWQHGEENMAKALVACKLCRSMGYEAKKSDVVDDTSDELKEYSNEFGTLAVDLLEQSFRQDETMAMKLLTYELTNWSNSTCLKLAVSSHLRPFVAHTCTQMLLSDMWMGRLNMRKNSWYKVILSILVPPAILLLEYKSKAEMAHIPQSQDDHQMTTEDKARSTDHTEAKNDMETHIRSRKLPLGRKIYGFYHAPIVKFWSNTLFYLGFLMLYTYVVLVRMPGWPSPQEWVVILYIFTYAIEKVREMFMSEAGKISQKIKVWFGDYFNVSDFLAIVSFFTGFGLRLAGGDAFTPGRIVYCLNIIFWYVRLLDILAVNQQAGPYVMMIAKMVANMFYIVVIMAIVLLSYGVPRKAILYPNEEPSWTLAKDVVFQPYWMMYGEVYAYEIDVCANNSEPNVQHLCGPAVWLTPFLQAVYLFVQYILMVNLLIAFFNNVYMQVKSISNLVWKYQRYHFVMAYHEKPVLPPPFILLCHIYSLFCMCRKRKKENTYGPKLFLTEEDQKKLHDFEEQCVETYFHEKDDQFHSGSEERIRLTSERVETMCLQLKEVGNKVNFIKRSLHTLDSQIGHLQDLSALTVDTLKTLSAQRVSEDSKVHHQITRELSLSKNVAPSIAPVAADTGPHSKSSVMAVERNNLMRLSQSIPFTPVPPRGEPVTVYRLEESSPNTINNSMSSWAQRGLCAKIEFLSKEEMGGGLRRALKVLCTWSEYDILKPGHLYIVKSFLPEVVQTWQSIYKEDTVLHLCLREIQQQRAAQKLTFAFNQVRPKTIPYSPRFLEVFLLYCHSAGQWFAIEECITGEFRKFNNNNGDEIVPTNLLEETMLAFSHWTYEYTRGELLVLDLQGKISPHVISYDMIFGPANLGDDAIRNFRAKHHCNSCCRKLKLPDLKRNDYTPDKLIFPQEDPPNPGGSVKESRQSMRLML</sequence>